<reference evidence="14" key="1">
    <citation type="submission" date="2021-05" db="EMBL/GenBank/DDBJ databases">
        <authorList>
            <person name="Alioto T."/>
            <person name="Alioto T."/>
            <person name="Gomez Garrido J."/>
        </authorList>
    </citation>
    <scope>NUCLEOTIDE SEQUENCE</scope>
</reference>
<evidence type="ECO:0000256" key="8">
    <source>
        <dbReference type="ARBA" id="ARBA00023136"/>
    </source>
</evidence>
<dbReference type="AlphaFoldDB" id="A0A8D8VIL8"/>
<keyword evidence="9 11" id="KW-0868">Chloride</keyword>
<feature type="region of interest" description="Disordered" evidence="12">
    <location>
        <begin position="646"/>
        <end position="741"/>
    </location>
</feature>
<dbReference type="Gene3D" id="3.10.580.10">
    <property type="entry name" value="CBS-domain"/>
    <property type="match status" value="1"/>
</dbReference>
<evidence type="ECO:0000259" key="13">
    <source>
        <dbReference type="PROSITE" id="PS51371"/>
    </source>
</evidence>
<sequence length="880" mass="96582">MAEDTTNLIASGDSEDDEMGPSPPPVYRTTHRDSEVSILPSQSTRKRRKFNLLPRIPTVIVTTKKGSMNIISSKFESLDYDLVENHLTQTETWKSYNFIIYKNLTRWVIFFLIGVFTACIGAGIDIAIEFLASFKFSMLKSALDGGVTPGGDGMLAPLTTWLAWNVLPVLLGSLLVTYVEPVALGSGIPQIKCYLNGIKMPRLVRIRTLLVKTVGVITTVVGGLAGGKEGPMIHSGAVVAAGISQGKSTSLGKDFHILKYFREDHEKRDFVSGGAAAGVAAAFGAPVGGVLFSLEEGASFWNQSLTWRIFFACMMSTFTLNVILSAYYGHWGQLTDPGLLNFGKFYSLQYSLLEIVLFVGMGVFGGLTGALYNSLNHKLTVFRLRYMSAKWVKVAEACLVAIVSAVVPIVMIYTLNDCRPLGEDPTENPVQMFCGDGEYNTLAGLWLQVPEKSVRTLFHDPKGAINPLSLACFVVAYFLLAVWTYGISVSGGVFIPCLLTGAAWGRLFSQLLGHLFPGQDWVEPGKYALIGAAAQLGGVVRMTISLTVILIEATGNISFGLPLMLTLITAKWIGDFFTEGLYDIHIQLAGIPLLAWDPPPLSSNITARIVKSHPVICLRPVETVGNIMDVLKATTHNGFPIVEVVEEEEKGGKEGGEWGKGGLSRRHSRRTPRSVSAATTPTTPTGHLSPTRTSFPTRPATSHHQHLSSPSSDDDTTESPTREKHSAPGQQGDTESRVDCKESPGRLVGLILRSQLITLIKNKIYKENQNWSDEMITSDIFHNEYPRYPDVTDLTVPAEERHLTVKLNMFMNVSPFSVQDCTSLPRVFKLFRALGLRHVVVVNKENHVVGMITRKDLARYRVWKHAGRMGLEELWISSNL</sequence>
<keyword evidence="7 10" id="KW-0129">CBS domain</keyword>
<feature type="transmembrane region" description="Helical" evidence="11">
    <location>
        <begin position="527"/>
        <end position="551"/>
    </location>
</feature>
<feature type="transmembrane region" description="Helical" evidence="11">
    <location>
        <begin position="348"/>
        <end position="373"/>
    </location>
</feature>
<evidence type="ECO:0000256" key="12">
    <source>
        <dbReference type="SAM" id="MobiDB-lite"/>
    </source>
</evidence>
<keyword evidence="5 11" id="KW-1133">Transmembrane helix</keyword>
<keyword evidence="2 11" id="KW-0813">Transport</keyword>
<dbReference type="Pfam" id="PF00654">
    <property type="entry name" value="Voltage_CLC"/>
    <property type="match status" value="1"/>
</dbReference>
<feature type="transmembrane region" description="Helical" evidence="11">
    <location>
        <begin position="270"/>
        <end position="293"/>
    </location>
</feature>
<feature type="domain" description="CBS" evidence="13">
    <location>
        <begin position="811"/>
        <end position="873"/>
    </location>
</feature>
<dbReference type="SUPFAM" id="SSF81340">
    <property type="entry name" value="Clc chloride channel"/>
    <property type="match status" value="1"/>
</dbReference>
<keyword evidence="3 11" id="KW-0812">Transmembrane</keyword>
<comment type="similarity">
    <text evidence="11">Belongs to the chloride channel (TC 2.A.49) family.</text>
</comment>
<feature type="transmembrane region" description="Helical" evidence="11">
    <location>
        <begin position="464"/>
        <end position="482"/>
    </location>
</feature>
<dbReference type="InterPro" id="IPR014743">
    <property type="entry name" value="Cl-channel_core"/>
</dbReference>
<evidence type="ECO:0000256" key="7">
    <source>
        <dbReference type="ARBA" id="ARBA00023122"/>
    </source>
</evidence>
<evidence type="ECO:0000256" key="4">
    <source>
        <dbReference type="ARBA" id="ARBA00022737"/>
    </source>
</evidence>
<feature type="transmembrane region" description="Helical" evidence="11">
    <location>
        <begin position="107"/>
        <end position="128"/>
    </location>
</feature>
<evidence type="ECO:0000256" key="2">
    <source>
        <dbReference type="ARBA" id="ARBA00022448"/>
    </source>
</evidence>
<evidence type="ECO:0000256" key="11">
    <source>
        <dbReference type="RuleBase" id="RU361221"/>
    </source>
</evidence>
<evidence type="ECO:0000256" key="6">
    <source>
        <dbReference type="ARBA" id="ARBA00023065"/>
    </source>
</evidence>
<dbReference type="InterPro" id="IPR051280">
    <property type="entry name" value="Cl-channel/antiporter"/>
</dbReference>
<dbReference type="InterPro" id="IPR000644">
    <property type="entry name" value="CBS_dom"/>
</dbReference>
<dbReference type="Pfam" id="PF00571">
    <property type="entry name" value="CBS"/>
    <property type="match status" value="1"/>
</dbReference>
<feature type="compositionally biased region" description="Polar residues" evidence="12">
    <location>
        <begin position="686"/>
        <end position="700"/>
    </location>
</feature>
<dbReference type="InterPro" id="IPR046342">
    <property type="entry name" value="CBS_dom_sf"/>
</dbReference>
<evidence type="ECO:0000313" key="14">
    <source>
        <dbReference type="EMBL" id="CAG6723397.1"/>
    </source>
</evidence>
<dbReference type="PANTHER" id="PTHR11689">
    <property type="entry name" value="CHLORIDE CHANNEL PROTEIN CLC FAMILY MEMBER"/>
    <property type="match status" value="1"/>
</dbReference>
<dbReference type="GO" id="GO:0005254">
    <property type="term" value="F:chloride channel activity"/>
    <property type="evidence" value="ECO:0007669"/>
    <property type="project" value="UniProtKB-UniRule"/>
</dbReference>
<feature type="compositionally biased region" description="Basic residues" evidence="12">
    <location>
        <begin position="663"/>
        <end position="672"/>
    </location>
</feature>
<keyword evidence="8 11" id="KW-0472">Membrane</keyword>
<feature type="transmembrane region" description="Helical" evidence="11">
    <location>
        <begin position="489"/>
        <end position="507"/>
    </location>
</feature>
<accession>A0A8D8VIL8</accession>
<evidence type="ECO:0000256" key="5">
    <source>
        <dbReference type="ARBA" id="ARBA00022989"/>
    </source>
</evidence>
<dbReference type="CDD" id="cd03685">
    <property type="entry name" value="ClC_6_like"/>
    <property type="match status" value="1"/>
</dbReference>
<feature type="transmembrane region" description="Helical" evidence="11">
    <location>
        <begin position="305"/>
        <end position="328"/>
    </location>
</feature>
<evidence type="ECO:0000256" key="1">
    <source>
        <dbReference type="ARBA" id="ARBA00004141"/>
    </source>
</evidence>
<feature type="region of interest" description="Disordered" evidence="12">
    <location>
        <begin position="1"/>
        <end position="32"/>
    </location>
</feature>
<feature type="transmembrane region" description="Helical" evidence="11">
    <location>
        <begin position="394"/>
        <end position="415"/>
    </location>
</feature>
<dbReference type="Gene3D" id="1.10.3080.10">
    <property type="entry name" value="Clc chloride channel"/>
    <property type="match status" value="1"/>
</dbReference>
<evidence type="ECO:0000256" key="10">
    <source>
        <dbReference type="PROSITE-ProRule" id="PRU00703"/>
    </source>
</evidence>
<dbReference type="PANTHER" id="PTHR11689:SF136">
    <property type="entry name" value="H(+)_CL(-) EXCHANGE TRANSPORTER 7"/>
    <property type="match status" value="1"/>
</dbReference>
<dbReference type="InterPro" id="IPR001807">
    <property type="entry name" value="ClC"/>
</dbReference>
<organism evidence="14">
    <name type="scientific">Cacopsylla melanoneura</name>
    <dbReference type="NCBI Taxonomy" id="428564"/>
    <lineage>
        <taxon>Eukaryota</taxon>
        <taxon>Metazoa</taxon>
        <taxon>Ecdysozoa</taxon>
        <taxon>Arthropoda</taxon>
        <taxon>Hexapoda</taxon>
        <taxon>Insecta</taxon>
        <taxon>Pterygota</taxon>
        <taxon>Neoptera</taxon>
        <taxon>Paraneoptera</taxon>
        <taxon>Hemiptera</taxon>
        <taxon>Sternorrhyncha</taxon>
        <taxon>Psylloidea</taxon>
        <taxon>Psyllidae</taxon>
        <taxon>Psyllinae</taxon>
        <taxon>Cacopsylla</taxon>
    </lineage>
</organism>
<dbReference type="CDD" id="cd04591">
    <property type="entry name" value="CBS_pair_voltage-gated_CLC_euk_bac"/>
    <property type="match status" value="1"/>
</dbReference>
<name>A0A8D8VIL8_9HEMI</name>
<evidence type="ECO:0000256" key="3">
    <source>
        <dbReference type="ARBA" id="ARBA00022692"/>
    </source>
</evidence>
<dbReference type="SMART" id="SM00116">
    <property type="entry name" value="CBS"/>
    <property type="match status" value="2"/>
</dbReference>
<dbReference type="EMBL" id="HBUF01365609">
    <property type="protein sequence ID" value="CAG6723397.1"/>
    <property type="molecule type" value="Transcribed_RNA"/>
</dbReference>
<comment type="subcellular location">
    <subcellularLocation>
        <location evidence="1 11">Membrane</location>
        <topology evidence="1 11">Multi-pass membrane protein</topology>
    </subcellularLocation>
</comment>
<feature type="transmembrane region" description="Helical" evidence="11">
    <location>
        <begin position="209"/>
        <end position="227"/>
    </location>
</feature>
<proteinExistence type="inferred from homology"/>
<keyword evidence="6 11" id="KW-0406">Ion transport</keyword>
<evidence type="ECO:0000256" key="9">
    <source>
        <dbReference type="ARBA" id="ARBA00023214"/>
    </source>
</evidence>
<dbReference type="SUPFAM" id="SSF54631">
    <property type="entry name" value="CBS-domain pair"/>
    <property type="match status" value="1"/>
</dbReference>
<feature type="transmembrane region" description="Helical" evidence="11">
    <location>
        <begin position="162"/>
        <end position="188"/>
    </location>
</feature>
<dbReference type="PROSITE" id="PS51371">
    <property type="entry name" value="CBS"/>
    <property type="match status" value="1"/>
</dbReference>
<protein>
    <recommendedName>
        <fullName evidence="11">Chloride channel protein</fullName>
    </recommendedName>
</protein>
<dbReference type="PRINTS" id="PR00762">
    <property type="entry name" value="CLCHANNEL"/>
</dbReference>
<keyword evidence="4" id="KW-0677">Repeat</keyword>
<dbReference type="GO" id="GO:0005765">
    <property type="term" value="C:lysosomal membrane"/>
    <property type="evidence" value="ECO:0007669"/>
    <property type="project" value="TreeGrafter"/>
</dbReference>